<evidence type="ECO:0000313" key="1">
    <source>
        <dbReference type="EMBL" id="HIU50729.1"/>
    </source>
</evidence>
<dbReference type="AlphaFoldDB" id="A0A9D1LZ30"/>
<comment type="caution">
    <text evidence="1">The sequence shown here is derived from an EMBL/GenBank/DDBJ whole genome shotgun (WGS) entry which is preliminary data.</text>
</comment>
<reference evidence="1" key="2">
    <citation type="journal article" date="2021" name="PeerJ">
        <title>Extensive microbial diversity within the chicken gut microbiome revealed by metagenomics and culture.</title>
        <authorList>
            <person name="Gilroy R."/>
            <person name="Ravi A."/>
            <person name="Getino M."/>
            <person name="Pursley I."/>
            <person name="Horton D.L."/>
            <person name="Alikhan N.F."/>
            <person name="Baker D."/>
            <person name="Gharbi K."/>
            <person name="Hall N."/>
            <person name="Watson M."/>
            <person name="Adriaenssens E.M."/>
            <person name="Foster-Nyarko E."/>
            <person name="Jarju S."/>
            <person name="Secka A."/>
            <person name="Antonio M."/>
            <person name="Oren A."/>
            <person name="Chaudhuri R.R."/>
            <person name="La Ragione R."/>
            <person name="Hildebrand F."/>
            <person name="Pallen M.J."/>
        </authorList>
    </citation>
    <scope>NUCLEOTIDE SEQUENCE</scope>
    <source>
        <strain evidence="1">ChiGjej1B1-1684</strain>
    </source>
</reference>
<gene>
    <name evidence="1" type="primary">yabP</name>
    <name evidence="1" type="ORF">IAD22_06930</name>
</gene>
<dbReference type="InterPro" id="IPR012504">
    <property type="entry name" value="Spore_YabP"/>
</dbReference>
<sequence length="92" mass="10031">MNENNIQTKPHNVIIDNRRKMELTGVRDVSGFDEQTVSLITEMGGLVIKGTGLHITRLSLDTGDVTVEGNVNAMQYTTAGTPSKGIVSKLFR</sequence>
<protein>
    <submittedName>
        <fullName evidence="1">Sporulation protein YabP</fullName>
    </submittedName>
</protein>
<dbReference type="Gene3D" id="2.60.40.2000">
    <property type="match status" value="1"/>
</dbReference>
<dbReference type="Pfam" id="PF07873">
    <property type="entry name" value="YabP"/>
    <property type="match status" value="1"/>
</dbReference>
<dbReference type="PIRSF" id="PIRSF011576">
    <property type="entry name" value="YabP"/>
    <property type="match status" value="1"/>
</dbReference>
<organism evidence="1 2">
    <name type="scientific">Candidatus Limousia pullorum</name>
    <dbReference type="NCBI Taxonomy" id="2840860"/>
    <lineage>
        <taxon>Bacteria</taxon>
        <taxon>Bacillati</taxon>
        <taxon>Bacillota</taxon>
        <taxon>Clostridia</taxon>
        <taxon>Eubacteriales</taxon>
        <taxon>Oscillospiraceae</taxon>
        <taxon>Oscillospiraceae incertae sedis</taxon>
        <taxon>Candidatus Limousia</taxon>
    </lineage>
</organism>
<dbReference type="InterPro" id="IPR022476">
    <property type="entry name" value="Spore_YabP/YqfC"/>
</dbReference>
<dbReference type="GO" id="GO:0030435">
    <property type="term" value="P:sporulation resulting in formation of a cellular spore"/>
    <property type="evidence" value="ECO:0007669"/>
    <property type="project" value="InterPro"/>
</dbReference>
<dbReference type="NCBIfam" id="TIGR02892">
    <property type="entry name" value="spore_yabP"/>
    <property type="match status" value="1"/>
</dbReference>
<evidence type="ECO:0000313" key="2">
    <source>
        <dbReference type="Proteomes" id="UP000824118"/>
    </source>
</evidence>
<dbReference type="Proteomes" id="UP000824118">
    <property type="component" value="Unassembled WGS sequence"/>
</dbReference>
<name>A0A9D1LZ30_9FIRM</name>
<reference evidence="1" key="1">
    <citation type="submission" date="2020-10" db="EMBL/GenBank/DDBJ databases">
        <authorList>
            <person name="Gilroy R."/>
        </authorList>
    </citation>
    <scope>NUCLEOTIDE SEQUENCE</scope>
    <source>
        <strain evidence="1">ChiGjej1B1-1684</strain>
    </source>
</reference>
<dbReference type="InterPro" id="IPR038705">
    <property type="entry name" value="YabP_sf"/>
</dbReference>
<proteinExistence type="predicted"/>
<dbReference type="EMBL" id="DVNG01000104">
    <property type="protein sequence ID" value="HIU50729.1"/>
    <property type="molecule type" value="Genomic_DNA"/>
</dbReference>
<accession>A0A9D1LZ30</accession>